<dbReference type="InterPro" id="IPR016186">
    <property type="entry name" value="C-type_lectin-like/link_sf"/>
</dbReference>
<dbReference type="PANTHER" id="PTHR46746">
    <property type="entry name" value="KILLER CELL LECTIN-LIKE RECEPTOR SUBFAMILY F MEMBER 2"/>
    <property type="match status" value="1"/>
</dbReference>
<dbReference type="GO" id="GO:0030246">
    <property type="term" value="F:carbohydrate binding"/>
    <property type="evidence" value="ECO:0007669"/>
    <property type="project" value="UniProtKB-KW"/>
</dbReference>
<dbReference type="KEGG" id="tmu:111822611"/>
<proteinExistence type="predicted"/>
<dbReference type="InterPro" id="IPR051379">
    <property type="entry name" value="C-type_Lectin_Receptor_IMM"/>
</dbReference>
<feature type="domain" description="C-type lectin" evidence="4">
    <location>
        <begin position="104"/>
        <end position="150"/>
    </location>
</feature>
<dbReference type="PROSITE" id="PS51257">
    <property type="entry name" value="PROKAR_LIPOPROTEIN"/>
    <property type="match status" value="1"/>
</dbReference>
<evidence type="ECO:0000256" key="3">
    <source>
        <dbReference type="SAM" id="Phobius"/>
    </source>
</evidence>
<dbReference type="SUPFAM" id="SSF56436">
    <property type="entry name" value="C-type lectin-like"/>
    <property type="match status" value="1"/>
</dbReference>
<reference evidence="6 7" key="1">
    <citation type="submission" date="2025-04" db="UniProtKB">
        <authorList>
            <consortium name="RefSeq"/>
        </authorList>
    </citation>
    <scope>IDENTIFICATION</scope>
</reference>
<dbReference type="RefSeq" id="XP_023597308.1">
    <property type="nucleotide sequence ID" value="XM_023741540.1"/>
</dbReference>
<dbReference type="AlphaFoldDB" id="A0A2Y9RYW8"/>
<dbReference type="PANTHER" id="PTHR46746:SF9">
    <property type="entry name" value="CD209 ANTIGEN-LIKE PROTEIN C-LIKE"/>
    <property type="match status" value="1"/>
</dbReference>
<dbReference type="InterPro" id="IPR001304">
    <property type="entry name" value="C-type_lectin-like"/>
</dbReference>
<evidence type="ECO:0000256" key="2">
    <source>
        <dbReference type="ARBA" id="ARBA00023157"/>
    </source>
</evidence>
<keyword evidence="3" id="KW-0472">Membrane</keyword>
<dbReference type="Proteomes" id="UP000248480">
    <property type="component" value="Unplaced"/>
</dbReference>
<evidence type="ECO:0000259" key="4">
    <source>
        <dbReference type="Pfam" id="PF00059"/>
    </source>
</evidence>
<keyword evidence="2" id="KW-1015">Disulfide bond</keyword>
<dbReference type="Pfam" id="PF00059">
    <property type="entry name" value="Lectin_C"/>
    <property type="match status" value="1"/>
</dbReference>
<dbReference type="RefSeq" id="XP_023597309.1">
    <property type="nucleotide sequence ID" value="XM_023741541.1"/>
</dbReference>
<keyword evidence="3" id="KW-1133">Transmembrane helix</keyword>
<gene>
    <name evidence="6 7" type="primary">LOC111822611</name>
</gene>
<dbReference type="GeneID" id="111822611"/>
<keyword evidence="1" id="KW-0430">Lectin</keyword>
<dbReference type="InterPro" id="IPR016187">
    <property type="entry name" value="CTDL_fold"/>
</dbReference>
<keyword evidence="3" id="KW-0812">Transmembrane</keyword>
<evidence type="ECO:0000256" key="1">
    <source>
        <dbReference type="ARBA" id="ARBA00022734"/>
    </source>
</evidence>
<feature type="transmembrane region" description="Helical" evidence="3">
    <location>
        <begin position="20"/>
        <end position="41"/>
    </location>
</feature>
<evidence type="ECO:0000313" key="6">
    <source>
        <dbReference type="RefSeq" id="XP_023597308.1"/>
    </source>
</evidence>
<dbReference type="STRING" id="127582.A0A2Y9RYW8"/>
<protein>
    <submittedName>
        <fullName evidence="6 7">C-type lectin domain family 4 member C-like</fullName>
    </submittedName>
</protein>
<organism evidence="5 7">
    <name type="scientific">Trichechus manatus latirostris</name>
    <name type="common">Florida manatee</name>
    <dbReference type="NCBI Taxonomy" id="127582"/>
    <lineage>
        <taxon>Eukaryota</taxon>
        <taxon>Metazoa</taxon>
        <taxon>Chordata</taxon>
        <taxon>Craniata</taxon>
        <taxon>Vertebrata</taxon>
        <taxon>Euteleostomi</taxon>
        <taxon>Mammalia</taxon>
        <taxon>Eutheria</taxon>
        <taxon>Afrotheria</taxon>
        <taxon>Sirenia</taxon>
        <taxon>Trichechidae</taxon>
        <taxon>Trichechus</taxon>
    </lineage>
</organism>
<evidence type="ECO:0000313" key="5">
    <source>
        <dbReference type="Proteomes" id="UP000248480"/>
    </source>
</evidence>
<sequence>MVLRQPQDRGREVWWHQVKVWSAAVVSVSLLSACFIVSCLVNHDIFVNSKIGKKLSKQQEYEPFHSTVTCHIERKGLKGKGWSCCPENWVMSNTSCYFISSELNNWTESEKNCAGMGAHLLVINAEEEQLLITQKLDRKVAYYVGLSDSEGTHQ</sequence>
<dbReference type="Gene3D" id="3.10.100.10">
    <property type="entry name" value="Mannose-Binding Protein A, subunit A"/>
    <property type="match status" value="1"/>
</dbReference>
<evidence type="ECO:0000313" key="7">
    <source>
        <dbReference type="RefSeq" id="XP_023597309.1"/>
    </source>
</evidence>
<keyword evidence="5" id="KW-1185">Reference proteome</keyword>
<name>A0A2Y9RYW8_TRIMA</name>
<accession>A0A2Y9RYW8</accession>